<gene>
    <name evidence="9" type="ORF">D2L64_12680</name>
</gene>
<keyword evidence="4 8" id="KW-0812">Transmembrane</keyword>
<dbReference type="Gene3D" id="1.10.287.3510">
    <property type="match status" value="1"/>
</dbReference>
<sequence length="133" mass="13320">MSATVMVGVLVAAGVYLLLRPGQLRVVLGFVLLGHAVNVVLLAAGGLDRRTTALEEVGPQTADPLPQAFVLTAIVITFGITIHLLGLLRRRGGPEPTATGGSAGPGAAGDPAAPGRADPGGRADDTRPTGEPS</sequence>
<accession>A0A418MUT3</accession>
<evidence type="ECO:0000256" key="4">
    <source>
        <dbReference type="ARBA" id="ARBA00022692"/>
    </source>
</evidence>
<dbReference type="EMBL" id="QXEC01000010">
    <property type="protein sequence ID" value="RIV38396.1"/>
    <property type="molecule type" value="Genomic_DNA"/>
</dbReference>
<feature type="compositionally biased region" description="Basic and acidic residues" evidence="7">
    <location>
        <begin position="119"/>
        <end position="133"/>
    </location>
</feature>
<evidence type="ECO:0000256" key="7">
    <source>
        <dbReference type="SAM" id="MobiDB-lite"/>
    </source>
</evidence>
<proteinExistence type="inferred from homology"/>
<evidence type="ECO:0000256" key="1">
    <source>
        <dbReference type="ARBA" id="ARBA00004651"/>
    </source>
</evidence>
<comment type="subcellular location">
    <subcellularLocation>
        <location evidence="1">Cell membrane</location>
        <topology evidence="1">Multi-pass membrane protein</topology>
    </subcellularLocation>
</comment>
<keyword evidence="5 8" id="KW-1133">Transmembrane helix</keyword>
<comment type="caution">
    <text evidence="9">The sequence shown here is derived from an EMBL/GenBank/DDBJ whole genome shotgun (WGS) entry which is preliminary data.</text>
</comment>
<dbReference type="Proteomes" id="UP000283832">
    <property type="component" value="Unassembled WGS sequence"/>
</dbReference>
<feature type="transmembrane region" description="Helical" evidence="8">
    <location>
        <begin position="26"/>
        <end position="47"/>
    </location>
</feature>
<protein>
    <recommendedName>
        <fullName evidence="11">Cation:proton antiporter</fullName>
    </recommendedName>
</protein>
<evidence type="ECO:0000313" key="9">
    <source>
        <dbReference type="EMBL" id="RIV38396.1"/>
    </source>
</evidence>
<evidence type="ECO:0000256" key="8">
    <source>
        <dbReference type="SAM" id="Phobius"/>
    </source>
</evidence>
<comment type="similarity">
    <text evidence="2">Belongs to the CPA3 antiporters (TC 2.A.63) subunit C family.</text>
</comment>
<organism evidence="9 10">
    <name type="scientific">Micromonospora radicis</name>
    <dbReference type="NCBI Taxonomy" id="1894971"/>
    <lineage>
        <taxon>Bacteria</taxon>
        <taxon>Bacillati</taxon>
        <taxon>Actinomycetota</taxon>
        <taxon>Actinomycetes</taxon>
        <taxon>Micromonosporales</taxon>
        <taxon>Micromonosporaceae</taxon>
        <taxon>Micromonospora</taxon>
    </lineage>
</organism>
<dbReference type="PANTHER" id="PTHR34583">
    <property type="entry name" value="ANTIPORTER SUBUNIT MNHC2-RELATED"/>
    <property type="match status" value="1"/>
</dbReference>
<keyword evidence="10" id="KW-1185">Reference proteome</keyword>
<dbReference type="OrthoDB" id="9799219at2"/>
<keyword evidence="6 8" id="KW-0472">Membrane</keyword>
<dbReference type="GO" id="GO:0005886">
    <property type="term" value="C:plasma membrane"/>
    <property type="evidence" value="ECO:0007669"/>
    <property type="project" value="UniProtKB-SubCell"/>
</dbReference>
<evidence type="ECO:0000313" key="10">
    <source>
        <dbReference type="Proteomes" id="UP000283832"/>
    </source>
</evidence>
<dbReference type="PANTHER" id="PTHR34583:SF2">
    <property type="entry name" value="ANTIPORTER SUBUNIT MNHC2-RELATED"/>
    <property type="match status" value="1"/>
</dbReference>
<evidence type="ECO:0008006" key="11">
    <source>
        <dbReference type="Google" id="ProtNLM"/>
    </source>
</evidence>
<feature type="region of interest" description="Disordered" evidence="7">
    <location>
        <begin position="91"/>
        <end position="133"/>
    </location>
</feature>
<feature type="compositionally biased region" description="Low complexity" evidence="7">
    <location>
        <begin position="108"/>
        <end position="117"/>
    </location>
</feature>
<evidence type="ECO:0000256" key="6">
    <source>
        <dbReference type="ARBA" id="ARBA00023136"/>
    </source>
</evidence>
<dbReference type="InterPro" id="IPR039428">
    <property type="entry name" value="NUOK/Mnh_C1-like"/>
</dbReference>
<dbReference type="Pfam" id="PF00420">
    <property type="entry name" value="Oxidored_q2"/>
    <property type="match status" value="1"/>
</dbReference>
<keyword evidence="3" id="KW-1003">Cell membrane</keyword>
<evidence type="ECO:0000256" key="2">
    <source>
        <dbReference type="ARBA" id="ARBA00010388"/>
    </source>
</evidence>
<dbReference type="AlphaFoldDB" id="A0A418MUT3"/>
<evidence type="ECO:0000256" key="5">
    <source>
        <dbReference type="ARBA" id="ARBA00022989"/>
    </source>
</evidence>
<feature type="transmembrane region" description="Helical" evidence="8">
    <location>
        <begin position="67"/>
        <end position="88"/>
    </location>
</feature>
<reference evidence="9 10" key="1">
    <citation type="submission" date="2018-08" db="EMBL/GenBank/DDBJ databases">
        <title>Jishengella sp. nov., isolated from a root of Azadirachta indica A. Juss. var. siamensis Valenton.</title>
        <authorList>
            <person name="Kuncharoen N."/>
            <person name="Tanasupawat S."/>
            <person name="Kudo T."/>
            <person name="Ohkuma M."/>
        </authorList>
    </citation>
    <scope>NUCLEOTIDE SEQUENCE [LARGE SCALE GENOMIC DNA]</scope>
    <source>
        <strain evidence="9 10">AZ1-13</strain>
    </source>
</reference>
<evidence type="ECO:0000256" key="3">
    <source>
        <dbReference type="ARBA" id="ARBA00022475"/>
    </source>
</evidence>
<name>A0A418MUT3_9ACTN</name>
<dbReference type="InterPro" id="IPR050601">
    <property type="entry name" value="CPA3_antiporter_subunitC"/>
</dbReference>